<dbReference type="InParanoid" id="A0A420WL54"/>
<name>A0A420WL54_9PROT</name>
<dbReference type="RefSeq" id="WP_121099490.1">
    <property type="nucleotide sequence ID" value="NZ_RBII01000001.1"/>
</dbReference>
<accession>A0A420WL54</accession>
<evidence type="ECO:0000313" key="2">
    <source>
        <dbReference type="EMBL" id="RKQ71744.1"/>
    </source>
</evidence>
<evidence type="ECO:0000256" key="1">
    <source>
        <dbReference type="SAM" id="MobiDB-lite"/>
    </source>
</evidence>
<proteinExistence type="predicted"/>
<protein>
    <submittedName>
        <fullName evidence="2">Uncharacterized protein DUF2497</fullName>
    </submittedName>
</protein>
<dbReference type="OrthoDB" id="7189469at2"/>
<dbReference type="AlphaFoldDB" id="A0A420WL54"/>
<keyword evidence="3" id="KW-1185">Reference proteome</keyword>
<sequence>MSEPTAESEQVQQGDEPSMEDILASIRKIIADDEQVMDIAPPQPLGEASTVNEDAGFSLSQNLEGELTANTGVDSNLQSRNLDEDSVFKGLLDGDDAELSGDALSSSEASVVDLDIDALLGGADFQPSSVDIPMLSEDDFVSDSLSGGLEIDALEMPEMDENADLSVSEENEAAISSFLNDDAAFQPLNAETETVKANETLSRDSQNDSIFNESNIEIESNFAAEDESEDSLFAELESIISNEALEMPDMDAAPQSVESDLTDHLIEPVTDRTAKKGFLAAGLAGLGIGKAKSATKEVTESVQSDIKENLVLNGQADNTPEREVSDFESMLNRLIDDKGDSVEPTIIETKVESDTEALIDSSEFDDIDLNLAGPGLNTDDEDMDLVKSLMADLTEPEVTSENVVSDIAPETVQLTELDSVEALSSGSEVVASDLGDSETDNQNADSTEADINIMDEILDMSLEDEIIDHPADTIDGDADVTGDLEDIEAMLEIPTPEQTIPDFTAEDIAAHELENIKENASEPNALTLSEIAASAESDAEALESNSQEIGDVDGVLGIVSLGAAAAGAGAVMSTLQAQEADIEALEEISEEETIDLEVPLESESATKIDNKKETADMARAAAKSDAILDDVTETATADAFASLNQLVEEQAITAERGDRIGDLVMEALRPMLKEWLDSNLKGIVERAVTKEVKRIASGK</sequence>
<comment type="caution">
    <text evidence="2">The sequence shown here is derived from an EMBL/GenBank/DDBJ whole genome shotgun (WGS) entry which is preliminary data.</text>
</comment>
<dbReference type="Proteomes" id="UP000282211">
    <property type="component" value="Unassembled WGS sequence"/>
</dbReference>
<evidence type="ECO:0000313" key="3">
    <source>
        <dbReference type="Proteomes" id="UP000282211"/>
    </source>
</evidence>
<gene>
    <name evidence="2" type="ORF">DES40_1073</name>
</gene>
<dbReference type="EMBL" id="RBII01000001">
    <property type="protein sequence ID" value="RKQ71744.1"/>
    <property type="molecule type" value="Genomic_DNA"/>
</dbReference>
<dbReference type="Pfam" id="PF10691">
    <property type="entry name" value="DUF2497"/>
    <property type="match status" value="1"/>
</dbReference>
<reference evidence="2 3" key="1">
    <citation type="submission" date="2018-10" db="EMBL/GenBank/DDBJ databases">
        <title>Genomic Encyclopedia of Type Strains, Phase IV (KMG-IV): sequencing the most valuable type-strain genomes for metagenomic binning, comparative biology and taxonomic classification.</title>
        <authorList>
            <person name="Goeker M."/>
        </authorList>
    </citation>
    <scope>NUCLEOTIDE SEQUENCE [LARGE SCALE GENOMIC DNA]</scope>
    <source>
        <strain evidence="2 3">DSM 22008</strain>
    </source>
</reference>
<dbReference type="InterPro" id="IPR019632">
    <property type="entry name" value="DUF2497"/>
</dbReference>
<organism evidence="2 3">
    <name type="scientific">Litorimonas taeanensis</name>
    <dbReference type="NCBI Taxonomy" id="568099"/>
    <lineage>
        <taxon>Bacteria</taxon>
        <taxon>Pseudomonadati</taxon>
        <taxon>Pseudomonadota</taxon>
        <taxon>Alphaproteobacteria</taxon>
        <taxon>Maricaulales</taxon>
        <taxon>Robiginitomaculaceae</taxon>
    </lineage>
</organism>
<feature type="region of interest" description="Disordered" evidence="1">
    <location>
        <begin position="426"/>
        <end position="446"/>
    </location>
</feature>